<comment type="caution">
    <text evidence="1">The sequence shown here is derived from an EMBL/GenBank/DDBJ whole genome shotgun (WGS) entry which is preliminary data.</text>
</comment>
<dbReference type="AlphaFoldDB" id="A0ABD0ZUY3"/>
<gene>
    <name evidence="1" type="ORF">V5N11_010365</name>
</gene>
<accession>A0ABD0ZUY3</accession>
<evidence type="ECO:0000313" key="2">
    <source>
        <dbReference type="Proteomes" id="UP001558713"/>
    </source>
</evidence>
<protein>
    <submittedName>
        <fullName evidence="1">Mitochondrial protein</fullName>
    </submittedName>
</protein>
<sequence length="113" mass="13030">MCLSKENGGISFRDIQCFNQAFLAKQAWRLIQEPECLFSQVIKSRYYPEGEIMEAILGTRPSYGWRSILYGRDLLEHGISKQIGNGESFMVWTDPWIKIVNGEPLLDGRFLLI</sequence>
<name>A0ABD0ZUY3_CARAN</name>
<dbReference type="EMBL" id="JBANAX010000752">
    <property type="protein sequence ID" value="KAL1194454.1"/>
    <property type="molecule type" value="Genomic_DNA"/>
</dbReference>
<proteinExistence type="predicted"/>
<keyword evidence="2" id="KW-1185">Reference proteome</keyword>
<evidence type="ECO:0000313" key="1">
    <source>
        <dbReference type="EMBL" id="KAL1194454.1"/>
    </source>
</evidence>
<dbReference type="Proteomes" id="UP001558713">
    <property type="component" value="Unassembled WGS sequence"/>
</dbReference>
<organism evidence="1 2">
    <name type="scientific">Cardamine amara subsp. amara</name>
    <dbReference type="NCBI Taxonomy" id="228776"/>
    <lineage>
        <taxon>Eukaryota</taxon>
        <taxon>Viridiplantae</taxon>
        <taxon>Streptophyta</taxon>
        <taxon>Embryophyta</taxon>
        <taxon>Tracheophyta</taxon>
        <taxon>Spermatophyta</taxon>
        <taxon>Magnoliopsida</taxon>
        <taxon>eudicotyledons</taxon>
        <taxon>Gunneridae</taxon>
        <taxon>Pentapetalae</taxon>
        <taxon>rosids</taxon>
        <taxon>malvids</taxon>
        <taxon>Brassicales</taxon>
        <taxon>Brassicaceae</taxon>
        <taxon>Cardamineae</taxon>
        <taxon>Cardamine</taxon>
    </lineage>
</organism>
<reference evidence="1 2" key="1">
    <citation type="submission" date="2024-04" db="EMBL/GenBank/DDBJ databases">
        <title>Genome assembly C_amara_ONT_v2.</title>
        <authorList>
            <person name="Yant L."/>
            <person name="Moore C."/>
            <person name="Slenker M."/>
        </authorList>
    </citation>
    <scope>NUCLEOTIDE SEQUENCE [LARGE SCALE GENOMIC DNA]</scope>
    <source>
        <tissue evidence="1">Leaf</tissue>
    </source>
</reference>